<dbReference type="RefSeq" id="WP_179819839.1">
    <property type="nucleotide sequence ID" value="NZ_JACCFS010000001.1"/>
</dbReference>
<evidence type="ECO:0000256" key="1">
    <source>
        <dbReference type="SAM" id="SignalP"/>
    </source>
</evidence>
<feature type="signal peptide" evidence="1">
    <location>
        <begin position="1"/>
        <end position="29"/>
    </location>
</feature>
<keyword evidence="3" id="KW-1185">Reference proteome</keyword>
<sequence>MLLKRAVTAAMVCAMAVTTGLAAASPAHADFRDLGIEDLRNPADSNHREGWSTDRVLAEFCGDGSRDTRDFYLNVQTGEVRDGSAGGRAPVHNVRDGRRALNPPWEHVRGRCRYDRADLRSQWTGHWWRRVSEPVTNCTGSNQGGRAVRLDYTKTATYAESIEVGVSAGGGFAGAFSAEVTVTVGAEWSDTETRTHSDWFDIDPAAGRTAWWEVQYQTVTVRQNPSFDIEHYSWAWRADDYGNQVWTDTWRGRPDQGEVFSYGFYVDGTTNVLVGEPTRPRILHSRIQDRANTWNDCN</sequence>
<feature type="chain" id="PRO_5030805430" description="Secreted protein" evidence="1">
    <location>
        <begin position="30"/>
        <end position="298"/>
    </location>
</feature>
<evidence type="ECO:0000313" key="2">
    <source>
        <dbReference type="EMBL" id="NYJ32159.1"/>
    </source>
</evidence>
<name>A0A7Z0EHJ2_9ACTN</name>
<organism evidence="2 3">
    <name type="scientific">Nocardiopsis aegyptia</name>
    <dbReference type="NCBI Taxonomy" id="220378"/>
    <lineage>
        <taxon>Bacteria</taxon>
        <taxon>Bacillati</taxon>
        <taxon>Actinomycetota</taxon>
        <taxon>Actinomycetes</taxon>
        <taxon>Streptosporangiales</taxon>
        <taxon>Nocardiopsidaceae</taxon>
        <taxon>Nocardiopsis</taxon>
    </lineage>
</organism>
<proteinExistence type="predicted"/>
<accession>A0A7Z0EHJ2</accession>
<protein>
    <recommendedName>
        <fullName evidence="4">Secreted protein</fullName>
    </recommendedName>
</protein>
<reference evidence="2 3" key="1">
    <citation type="submission" date="2020-07" db="EMBL/GenBank/DDBJ databases">
        <title>Sequencing the genomes of 1000 actinobacteria strains.</title>
        <authorList>
            <person name="Klenk H.-P."/>
        </authorList>
    </citation>
    <scope>NUCLEOTIDE SEQUENCE [LARGE SCALE GENOMIC DNA]</scope>
    <source>
        <strain evidence="2 3">DSM 44442</strain>
    </source>
</reference>
<dbReference type="EMBL" id="JACCFS010000001">
    <property type="protein sequence ID" value="NYJ32159.1"/>
    <property type="molecule type" value="Genomic_DNA"/>
</dbReference>
<comment type="caution">
    <text evidence="2">The sequence shown here is derived from an EMBL/GenBank/DDBJ whole genome shotgun (WGS) entry which is preliminary data.</text>
</comment>
<dbReference type="Proteomes" id="UP000572051">
    <property type="component" value="Unassembled WGS sequence"/>
</dbReference>
<evidence type="ECO:0000313" key="3">
    <source>
        <dbReference type="Proteomes" id="UP000572051"/>
    </source>
</evidence>
<evidence type="ECO:0008006" key="4">
    <source>
        <dbReference type="Google" id="ProtNLM"/>
    </source>
</evidence>
<gene>
    <name evidence="2" type="ORF">HNR10_000040</name>
</gene>
<keyword evidence="1" id="KW-0732">Signal</keyword>
<dbReference type="AlphaFoldDB" id="A0A7Z0EHJ2"/>